<organism evidence="1 2">
    <name type="scientific">Candidatus Mediterraneibacter faecigallinarum</name>
    <dbReference type="NCBI Taxonomy" id="2838669"/>
    <lineage>
        <taxon>Bacteria</taxon>
        <taxon>Bacillati</taxon>
        <taxon>Bacillota</taxon>
        <taxon>Clostridia</taxon>
        <taxon>Lachnospirales</taxon>
        <taxon>Lachnospiraceae</taxon>
        <taxon>Mediterraneibacter</taxon>
    </lineage>
</organism>
<dbReference type="AlphaFoldDB" id="A0A9D2NV05"/>
<protein>
    <submittedName>
        <fullName evidence="1">Uncharacterized protein</fullName>
    </submittedName>
</protein>
<comment type="caution">
    <text evidence="1">The sequence shown here is derived from an EMBL/GenBank/DDBJ whole genome shotgun (WGS) entry which is preliminary data.</text>
</comment>
<dbReference type="Proteomes" id="UP000823894">
    <property type="component" value="Unassembled WGS sequence"/>
</dbReference>
<reference evidence="1" key="2">
    <citation type="submission" date="2021-04" db="EMBL/GenBank/DDBJ databases">
        <authorList>
            <person name="Gilroy R."/>
        </authorList>
    </citation>
    <scope>NUCLEOTIDE SEQUENCE</scope>
    <source>
        <strain evidence="1">ChiGjej1B1-1692</strain>
    </source>
</reference>
<sequence length="94" mass="10568">MNEWMNNPALKNIDPAKLELIKMAAAQTQGKSGRDLAPVMLALITNASRQGIRFSPDEVTLILNILKEGKTKEEQEQIDKTIRMTSSIFQKHMS</sequence>
<name>A0A9D2NV05_9FIRM</name>
<dbReference type="EMBL" id="DWWK01000121">
    <property type="protein sequence ID" value="HJC38972.1"/>
    <property type="molecule type" value="Genomic_DNA"/>
</dbReference>
<proteinExistence type="predicted"/>
<accession>A0A9D2NV05</accession>
<reference evidence="1" key="1">
    <citation type="journal article" date="2021" name="PeerJ">
        <title>Extensive microbial diversity within the chicken gut microbiome revealed by metagenomics and culture.</title>
        <authorList>
            <person name="Gilroy R."/>
            <person name="Ravi A."/>
            <person name="Getino M."/>
            <person name="Pursley I."/>
            <person name="Horton D.L."/>
            <person name="Alikhan N.F."/>
            <person name="Baker D."/>
            <person name="Gharbi K."/>
            <person name="Hall N."/>
            <person name="Watson M."/>
            <person name="Adriaenssens E.M."/>
            <person name="Foster-Nyarko E."/>
            <person name="Jarju S."/>
            <person name="Secka A."/>
            <person name="Antonio M."/>
            <person name="Oren A."/>
            <person name="Chaudhuri R.R."/>
            <person name="La Ragione R."/>
            <person name="Hildebrand F."/>
            <person name="Pallen M.J."/>
        </authorList>
    </citation>
    <scope>NUCLEOTIDE SEQUENCE</scope>
    <source>
        <strain evidence="1">ChiGjej1B1-1692</strain>
    </source>
</reference>
<evidence type="ECO:0000313" key="2">
    <source>
        <dbReference type="Proteomes" id="UP000823894"/>
    </source>
</evidence>
<evidence type="ECO:0000313" key="1">
    <source>
        <dbReference type="EMBL" id="HJC38972.1"/>
    </source>
</evidence>
<gene>
    <name evidence="1" type="ORF">H9757_07930</name>
</gene>